<dbReference type="Pfam" id="PF10634">
    <property type="entry name" value="Iron_transport"/>
    <property type="match status" value="1"/>
</dbReference>
<proteinExistence type="inferred from homology"/>
<evidence type="ECO:0000256" key="1">
    <source>
        <dbReference type="ARBA" id="ARBA00010013"/>
    </source>
</evidence>
<gene>
    <name evidence="4" type="ORF">SAMN05421733_11082</name>
</gene>
<dbReference type="AlphaFoldDB" id="A0A1G6JA74"/>
<protein>
    <recommendedName>
        <fullName evidence="6">Fe2+ transport protein</fullName>
    </recommendedName>
</protein>
<dbReference type="Proteomes" id="UP000242501">
    <property type="component" value="Unassembled WGS sequence"/>
</dbReference>
<dbReference type="STRING" id="1219383.SAMN05421733_11082"/>
<organism evidence="4 5">
    <name type="scientific">Acinetobacter boissieri</name>
    <dbReference type="NCBI Taxonomy" id="1219383"/>
    <lineage>
        <taxon>Bacteria</taxon>
        <taxon>Pseudomonadati</taxon>
        <taxon>Pseudomonadota</taxon>
        <taxon>Gammaproteobacteria</taxon>
        <taxon>Moraxellales</taxon>
        <taxon>Moraxellaceae</taxon>
        <taxon>Acinetobacter</taxon>
    </lineage>
</organism>
<evidence type="ECO:0000256" key="2">
    <source>
        <dbReference type="ARBA" id="ARBA00022729"/>
    </source>
</evidence>
<feature type="chain" id="PRO_5017285392" description="Fe2+ transport protein" evidence="3">
    <location>
        <begin position="24"/>
        <end position="173"/>
    </location>
</feature>
<dbReference type="InterPro" id="IPR018470">
    <property type="entry name" value="Metal-bd_Tp34-typ"/>
</dbReference>
<name>A0A1G6JA74_9GAMM</name>
<feature type="signal peptide" evidence="3">
    <location>
        <begin position="1"/>
        <end position="23"/>
    </location>
</feature>
<evidence type="ECO:0008006" key="6">
    <source>
        <dbReference type="Google" id="ProtNLM"/>
    </source>
</evidence>
<evidence type="ECO:0000313" key="5">
    <source>
        <dbReference type="Proteomes" id="UP000242501"/>
    </source>
</evidence>
<keyword evidence="2 3" id="KW-0732">Signal</keyword>
<dbReference type="OrthoDB" id="1495621at2"/>
<accession>A0A1G6JA74</accession>
<dbReference type="InterPro" id="IPR038482">
    <property type="entry name" value="Tp34-type_sf"/>
</dbReference>
<dbReference type="EMBL" id="FMYL01000010">
    <property type="protein sequence ID" value="SDC15533.1"/>
    <property type="molecule type" value="Genomic_DNA"/>
</dbReference>
<evidence type="ECO:0000256" key="3">
    <source>
        <dbReference type="SAM" id="SignalP"/>
    </source>
</evidence>
<keyword evidence="5" id="KW-1185">Reference proteome</keyword>
<evidence type="ECO:0000313" key="4">
    <source>
        <dbReference type="EMBL" id="SDC15533.1"/>
    </source>
</evidence>
<dbReference type="PIRSF" id="PIRSF017018">
    <property type="entry name" value="Tp34"/>
    <property type="match status" value="1"/>
</dbReference>
<reference evidence="5" key="1">
    <citation type="submission" date="2016-09" db="EMBL/GenBank/DDBJ databases">
        <authorList>
            <person name="Varghese N."/>
            <person name="Submissions S."/>
        </authorList>
    </citation>
    <scope>NUCLEOTIDE SEQUENCE [LARGE SCALE GENOMIC DNA]</scope>
    <source>
        <strain evidence="5">ANC 4422</strain>
    </source>
</reference>
<dbReference type="RefSeq" id="WP_092749482.1">
    <property type="nucleotide sequence ID" value="NZ_FMYL01000010.1"/>
</dbReference>
<sequence length="173" mass="19212">MHIKTLLMGVSLSTLLFSGTVFAKEYPVGGPVKKEGMEIASSYLLGIETSPMPVSMDMGEDVIHLETDVHATADNKWGFATDAWIPYLSIDYVVQKVGDSNFLEFGQLIPMSAADGAHYAHSVKMAGPGTYKVTFKYTPPDEMGYERHVDKATALPQWFKPFKETFTFKYPQS</sequence>
<comment type="similarity">
    <text evidence="1">Belongs to the UPF0423 family.</text>
</comment>
<dbReference type="Gene3D" id="2.60.40.2480">
    <property type="entry name" value="Periplasmic metal-binding protein Tp34-type"/>
    <property type="match status" value="1"/>
</dbReference>